<name>A0A9R1TEM6_9HYME</name>
<evidence type="ECO:0000313" key="2">
    <source>
        <dbReference type="Proteomes" id="UP000694866"/>
    </source>
</evidence>
<organism evidence="2 3">
    <name type="scientific">Fopius arisanus</name>
    <dbReference type="NCBI Taxonomy" id="64838"/>
    <lineage>
        <taxon>Eukaryota</taxon>
        <taxon>Metazoa</taxon>
        <taxon>Ecdysozoa</taxon>
        <taxon>Arthropoda</taxon>
        <taxon>Hexapoda</taxon>
        <taxon>Insecta</taxon>
        <taxon>Pterygota</taxon>
        <taxon>Neoptera</taxon>
        <taxon>Endopterygota</taxon>
        <taxon>Hymenoptera</taxon>
        <taxon>Apocrita</taxon>
        <taxon>Ichneumonoidea</taxon>
        <taxon>Braconidae</taxon>
        <taxon>Opiinae</taxon>
        <taxon>Fopius</taxon>
    </lineage>
</organism>
<dbReference type="GeneID" id="105269294"/>
<keyword evidence="1" id="KW-1133">Transmembrane helix</keyword>
<feature type="transmembrane region" description="Helical" evidence="1">
    <location>
        <begin position="131"/>
        <end position="153"/>
    </location>
</feature>
<evidence type="ECO:0000313" key="3">
    <source>
        <dbReference type="RefSeq" id="XP_011307731.1"/>
    </source>
</evidence>
<keyword evidence="2" id="KW-1185">Reference proteome</keyword>
<sequence length="180" mass="20900">MAHSVWKHYETCDEIVKKLLQYCPIWRESKIQRSLKIFLQFYAIIVSTLVSYSIFVAASSASDVTSVTEYLASGIGLMILPVKLAPTVICKDTFMEIYEQLDMDLRNYCNDTAMITMEMATLKLFGSAMKFYVICYRLLVLNYVIIPLMFMIYQISFNIRPIILMFPYPGSYPDNFTKTY</sequence>
<accession>A0A9R1TEM6</accession>
<reference evidence="3" key="1">
    <citation type="submission" date="2025-08" db="UniProtKB">
        <authorList>
            <consortium name="RefSeq"/>
        </authorList>
    </citation>
    <scope>IDENTIFICATION</scope>
    <source>
        <strain evidence="3">USDA-PBARC FA_bdor</strain>
        <tissue evidence="3">Whole organism</tissue>
    </source>
</reference>
<gene>
    <name evidence="3" type="primary">LOC105269294</name>
</gene>
<dbReference type="KEGG" id="fas:105269294"/>
<feature type="transmembrane region" description="Helical" evidence="1">
    <location>
        <begin position="70"/>
        <end position="90"/>
    </location>
</feature>
<evidence type="ECO:0000256" key="1">
    <source>
        <dbReference type="SAM" id="Phobius"/>
    </source>
</evidence>
<protein>
    <submittedName>
        <fullName evidence="3">Uncharacterized protein</fullName>
    </submittedName>
</protein>
<feature type="transmembrane region" description="Helical" evidence="1">
    <location>
        <begin position="37"/>
        <end position="58"/>
    </location>
</feature>
<keyword evidence="1" id="KW-0812">Transmembrane</keyword>
<dbReference type="Proteomes" id="UP000694866">
    <property type="component" value="Unplaced"/>
</dbReference>
<proteinExistence type="predicted"/>
<dbReference type="AlphaFoldDB" id="A0A9R1TEM6"/>
<keyword evidence="1" id="KW-0472">Membrane</keyword>
<dbReference type="RefSeq" id="XP_011307731.1">
    <property type="nucleotide sequence ID" value="XM_011309429.1"/>
</dbReference>